<protein>
    <submittedName>
        <fullName evidence="1">Uncharacterized protein</fullName>
    </submittedName>
</protein>
<evidence type="ECO:0000313" key="2">
    <source>
        <dbReference type="Proteomes" id="UP001153404"/>
    </source>
</evidence>
<dbReference type="AlphaFoldDB" id="A0A9X4KYT2"/>
<accession>A0A9X4KYT2</accession>
<evidence type="ECO:0000313" key="1">
    <source>
        <dbReference type="EMBL" id="MDG0812978.1"/>
    </source>
</evidence>
<keyword evidence="2" id="KW-1185">Reference proteome</keyword>
<dbReference type="RefSeq" id="WP_277538223.1">
    <property type="nucleotide sequence ID" value="NZ_JAPDIA010000008.1"/>
</dbReference>
<name>A0A9X4KYT2_9BACL</name>
<gene>
    <name evidence="1" type="ORF">OMP40_29395</name>
</gene>
<reference evidence="1" key="1">
    <citation type="submission" date="2022-10" db="EMBL/GenBank/DDBJ databases">
        <title>Comparative genomic analysis of Cohnella hashimotonis sp. nov., isolated from the International Space Station.</title>
        <authorList>
            <person name="Simpson A."/>
            <person name="Venkateswaran K."/>
        </authorList>
    </citation>
    <scope>NUCLEOTIDE SEQUENCE</scope>
    <source>
        <strain evidence="1">DSM 28161</strain>
    </source>
</reference>
<comment type="caution">
    <text evidence="1">The sequence shown here is derived from an EMBL/GenBank/DDBJ whole genome shotgun (WGS) entry which is preliminary data.</text>
</comment>
<dbReference type="EMBL" id="JAPDIA010000008">
    <property type="protein sequence ID" value="MDG0812978.1"/>
    <property type="molecule type" value="Genomic_DNA"/>
</dbReference>
<dbReference type="Proteomes" id="UP001153404">
    <property type="component" value="Unassembled WGS sequence"/>
</dbReference>
<sequence length="107" mass="12128">MPMLVLELLLDSREAVELHLAGDQPDRLETQAVPDDEALEFVGGENVVEKKILEHLFLHEVKVGRMRLAVGRLAPRALLFQAAAHVLEHAPDFRFGHRELQYIVRDA</sequence>
<organism evidence="1 2">
    <name type="scientific">Cohnella rhizosphaerae</name>
    <dbReference type="NCBI Taxonomy" id="1457232"/>
    <lineage>
        <taxon>Bacteria</taxon>
        <taxon>Bacillati</taxon>
        <taxon>Bacillota</taxon>
        <taxon>Bacilli</taxon>
        <taxon>Bacillales</taxon>
        <taxon>Paenibacillaceae</taxon>
        <taxon>Cohnella</taxon>
    </lineage>
</organism>
<proteinExistence type="predicted"/>